<evidence type="ECO:0000256" key="3">
    <source>
        <dbReference type="ARBA" id="ARBA00022989"/>
    </source>
</evidence>
<evidence type="ECO:0000313" key="8">
    <source>
        <dbReference type="Proteomes" id="UP000240206"/>
    </source>
</evidence>
<dbReference type="GO" id="GO:0016020">
    <property type="term" value="C:membrane"/>
    <property type="evidence" value="ECO:0007669"/>
    <property type="project" value="UniProtKB-SubCell"/>
</dbReference>
<feature type="transmembrane region" description="Helical" evidence="5">
    <location>
        <begin position="165"/>
        <end position="185"/>
    </location>
</feature>
<proteinExistence type="predicted"/>
<gene>
    <name evidence="7" type="ORF">C7K08_07380</name>
</gene>
<dbReference type="EMBL" id="PXVC01000029">
    <property type="protein sequence ID" value="PSI01519.1"/>
    <property type="molecule type" value="Genomic_DNA"/>
</dbReference>
<dbReference type="InterPro" id="IPR051533">
    <property type="entry name" value="WaaL-like"/>
</dbReference>
<dbReference type="PANTHER" id="PTHR37422">
    <property type="entry name" value="TEICHURONIC ACID BIOSYNTHESIS PROTEIN TUAE"/>
    <property type="match status" value="1"/>
</dbReference>
<dbReference type="RefSeq" id="WP_133165176.1">
    <property type="nucleotide sequence ID" value="NZ_PXVC01000029.1"/>
</dbReference>
<keyword evidence="8" id="KW-1185">Reference proteome</keyword>
<feature type="domain" description="O-antigen ligase-related" evidence="6">
    <location>
        <begin position="38"/>
        <end position="176"/>
    </location>
</feature>
<dbReference type="Proteomes" id="UP000240206">
    <property type="component" value="Unassembled WGS sequence"/>
</dbReference>
<dbReference type="AlphaFoldDB" id="A0A2P7EEI0"/>
<accession>A0A2P7EEI0</accession>
<feature type="transmembrane region" description="Helical" evidence="5">
    <location>
        <begin position="6"/>
        <end position="22"/>
    </location>
</feature>
<organism evidence="7 8">
    <name type="scientific">Synechococcus lacustris str. Tous</name>
    <dbReference type="NCBI Taxonomy" id="1910958"/>
    <lineage>
        <taxon>Bacteria</taxon>
        <taxon>Bacillati</taxon>
        <taxon>Cyanobacteriota</taxon>
        <taxon>Cyanophyceae</taxon>
        <taxon>Synechococcales</taxon>
        <taxon>Synechococcaceae</taxon>
        <taxon>Synechococcus</taxon>
    </lineage>
</organism>
<feature type="transmembrane region" description="Helical" evidence="5">
    <location>
        <begin position="29"/>
        <end position="46"/>
    </location>
</feature>
<dbReference type="InterPro" id="IPR007016">
    <property type="entry name" value="O-antigen_ligase-rel_domated"/>
</dbReference>
<dbReference type="PANTHER" id="PTHR37422:SF17">
    <property type="entry name" value="O-ANTIGEN LIGASE"/>
    <property type="match status" value="1"/>
</dbReference>
<evidence type="ECO:0000256" key="2">
    <source>
        <dbReference type="ARBA" id="ARBA00022692"/>
    </source>
</evidence>
<name>A0A2P7EEI0_9SYNE</name>
<comment type="subcellular location">
    <subcellularLocation>
        <location evidence="1">Membrane</location>
        <topology evidence="1">Multi-pass membrane protein</topology>
    </subcellularLocation>
</comment>
<keyword evidence="3 5" id="KW-1133">Transmembrane helix</keyword>
<reference evidence="8" key="1">
    <citation type="submission" date="2018-03" db="EMBL/GenBank/DDBJ databases">
        <title>Ecological and genomic features of two cosmopolitan and abundant freshwater picocyanobacteria.</title>
        <authorList>
            <person name="Cabello-Yeves P.J."/>
            <person name="Picazo A."/>
            <person name="Camacho A."/>
            <person name="Callieri C."/>
            <person name="Rosselli R."/>
            <person name="Roda-Garcia J."/>
            <person name="Coutinho F.H."/>
            <person name="Rodriguez-Valera F."/>
        </authorList>
    </citation>
    <scope>NUCLEOTIDE SEQUENCE [LARGE SCALE GENOMIC DNA]</scope>
    <source>
        <strain evidence="8">Tous</strain>
    </source>
</reference>
<keyword evidence="4 5" id="KW-0472">Membrane</keyword>
<comment type="caution">
    <text evidence="7">The sequence shown here is derived from an EMBL/GenBank/DDBJ whole genome shotgun (WGS) entry which is preliminary data.</text>
</comment>
<evidence type="ECO:0000256" key="4">
    <source>
        <dbReference type="ARBA" id="ARBA00023136"/>
    </source>
</evidence>
<evidence type="ECO:0000256" key="1">
    <source>
        <dbReference type="ARBA" id="ARBA00004141"/>
    </source>
</evidence>
<feature type="transmembrane region" description="Helical" evidence="5">
    <location>
        <begin position="75"/>
        <end position="96"/>
    </location>
</feature>
<protein>
    <recommendedName>
        <fullName evidence="6">O-antigen ligase-related domain-containing protein</fullName>
    </recommendedName>
</protein>
<feature type="non-terminal residue" evidence="7">
    <location>
        <position position="1"/>
    </location>
</feature>
<sequence>AGRNQTTYLIGLLAIISICWLWSASKSKLNMLFVSIPAFFCIFLLWHSQSRAGVIATAIALLAVKLREEHQKGELLKFIPLAAILGISTILSLKFLRPSSVISLTGFDFISDMGRIDIQRCYLQLPFSGSNRFIYGTGYENSKNFCHQQVTSGILDHAHNIYIQLWANAGILGLFGLGICIYLLIDNWRKLEHGLDKFALRTGQAAFLYIFVQGFFDVSLIHWPITQVFTGILLAIPLSVNGSVTTPDRS</sequence>
<evidence type="ECO:0000259" key="6">
    <source>
        <dbReference type="Pfam" id="PF04932"/>
    </source>
</evidence>
<dbReference type="Pfam" id="PF04932">
    <property type="entry name" value="Wzy_C"/>
    <property type="match status" value="1"/>
</dbReference>
<evidence type="ECO:0000313" key="7">
    <source>
        <dbReference type="EMBL" id="PSI01519.1"/>
    </source>
</evidence>
<keyword evidence="2 5" id="KW-0812">Transmembrane</keyword>
<evidence type="ECO:0000256" key="5">
    <source>
        <dbReference type="SAM" id="Phobius"/>
    </source>
</evidence>